<feature type="domain" description="Schlafen AlbA-2" evidence="1">
    <location>
        <begin position="20"/>
        <end position="152"/>
    </location>
</feature>
<evidence type="ECO:0000313" key="2">
    <source>
        <dbReference type="EMBL" id="MBK6088623.1"/>
    </source>
</evidence>
<gene>
    <name evidence="2" type="ORF">JKK62_08155</name>
</gene>
<dbReference type="Proteomes" id="UP000633365">
    <property type="component" value="Unassembled WGS sequence"/>
</dbReference>
<comment type="caution">
    <text evidence="2">The sequence shown here is derived from an EMBL/GenBank/DDBJ whole genome shotgun (WGS) entry which is preliminary data.</text>
</comment>
<keyword evidence="2" id="KW-0547">Nucleotide-binding</keyword>
<dbReference type="InterPro" id="IPR007421">
    <property type="entry name" value="Schlafen_AlbA_2_dom"/>
</dbReference>
<reference evidence="2" key="1">
    <citation type="submission" date="2021-01" db="EMBL/GenBank/DDBJ databases">
        <title>Genome public.</title>
        <authorList>
            <person name="Liu C."/>
            <person name="Sun Q."/>
        </authorList>
    </citation>
    <scope>NUCLEOTIDE SEQUENCE</scope>
    <source>
        <strain evidence="2">M6</strain>
    </source>
</reference>
<dbReference type="AlphaFoldDB" id="A0A934U162"/>
<dbReference type="RefSeq" id="WP_201427515.1">
    <property type="nucleotide sequence ID" value="NZ_JAEQMG010000070.1"/>
</dbReference>
<name>A0A934U162_9FIRM</name>
<dbReference type="GO" id="GO:0005524">
    <property type="term" value="F:ATP binding"/>
    <property type="evidence" value="ECO:0007669"/>
    <property type="project" value="UniProtKB-KW"/>
</dbReference>
<dbReference type="Gene3D" id="3.30.950.30">
    <property type="entry name" value="Schlafen, AAA domain"/>
    <property type="match status" value="1"/>
</dbReference>
<organism evidence="2 3">
    <name type="scientific">Ruminococcus difficilis</name>
    <dbReference type="NCBI Taxonomy" id="2763069"/>
    <lineage>
        <taxon>Bacteria</taxon>
        <taxon>Bacillati</taxon>
        <taxon>Bacillota</taxon>
        <taxon>Clostridia</taxon>
        <taxon>Eubacteriales</taxon>
        <taxon>Oscillospiraceae</taxon>
        <taxon>Ruminococcus</taxon>
    </lineage>
</organism>
<accession>A0A934U162</accession>
<keyword evidence="3" id="KW-1185">Reference proteome</keyword>
<dbReference type="InterPro" id="IPR038461">
    <property type="entry name" value="Schlafen_AlbA_2_dom_sf"/>
</dbReference>
<evidence type="ECO:0000259" key="1">
    <source>
        <dbReference type="Pfam" id="PF04326"/>
    </source>
</evidence>
<evidence type="ECO:0000313" key="3">
    <source>
        <dbReference type="Proteomes" id="UP000633365"/>
    </source>
</evidence>
<dbReference type="Pfam" id="PF04326">
    <property type="entry name" value="SLFN_AlbA_2"/>
    <property type="match status" value="1"/>
</dbReference>
<dbReference type="EMBL" id="JAEQMG010000070">
    <property type="protein sequence ID" value="MBK6088623.1"/>
    <property type="molecule type" value="Genomic_DNA"/>
</dbReference>
<keyword evidence="2" id="KW-0067">ATP-binding</keyword>
<protein>
    <submittedName>
        <fullName evidence="2">ATP-binding protein</fullName>
    </submittedName>
</protein>
<proteinExistence type="predicted"/>
<sequence length="389" mass="45463">MNDTKELKQLVEELIATKREDDWWDFKQCYNDNNVALLHDIICLANNRVDRDAYLIFGVEDKTWNIIGVENDPKRKNQQKVVQLLKSCKFAGDTRPRVEVRTITIDSHELDVFIIKNSSDVPYYLTSDYCDKNNKGYGVRAYHIYTRVLDNNTDINKSADINHVEYLWKKRFGLITTPLEQLKVLLKNPDDWVEEESRYYHQLFPQFTIVVEDEDEDRGRCRMFYHHVQTDNSFSYGIIKLFHYTTQLFSCQSTVLDGGRMTAPCPDSIFISNWHNHNDIIGIYYFATDSIKYLLLRFLEHKIGKCNGREAQFATSKLLSVVLLFDSDNSAESFKNYIIDNISNFKETAKNQTPYPISDETELAASVIAKEIQECEALVEMQKTWIDEN</sequence>